<dbReference type="EMBL" id="CP011371">
    <property type="protein sequence ID" value="AKJ31921.1"/>
    <property type="molecule type" value="Genomic_DNA"/>
</dbReference>
<dbReference type="AlphaFoldDB" id="A0A0G3BX29"/>
<feature type="region of interest" description="Disordered" evidence="1">
    <location>
        <begin position="1"/>
        <end position="69"/>
    </location>
</feature>
<dbReference type="KEGG" id="pbh:AAW51_5230"/>
<sequence length="383" mass="41153">MQLTAAHSGHVAWQPVRHDPPHPLPSPGAQPTPPGSGPAAQSGQTVAPQSPVTPYPTPGSQPDPTSEAEALALRTLRDDFTTFDTARQQDPSKADGVVSRNDLKAVVQGPGYSAEQKQAAQYLLDHPDAYYRADVPHDHAAHGASDGADGYIARNTVEDLVLGWELDERKRVFSDNSSLKTGIEKDMPVNGHAAALGVVDANRAEIEEMAKRYGIDPALLAGVLAAEVDFDHNPWDVAVNTMGELFGPAYRLDPGGPGVAETHAGTVERSARYLVEHRLPGADRAGSFKTDAENLGRHSVEAAAIVLAELSHRKQAAGGTVHTPRDMAILYGAYRNGFENEATHQPRYDWVDNRLLEGNGIGGVGNDAYLSEPYFAYYDRQFG</sequence>
<dbReference type="RefSeq" id="WP_047196951.1">
    <property type="nucleotide sequence ID" value="NZ_CP011371.1"/>
</dbReference>
<protein>
    <submittedName>
        <fullName evidence="2">Uncharacterized protein</fullName>
    </submittedName>
</protein>
<proteinExistence type="predicted"/>
<keyword evidence="3" id="KW-1185">Reference proteome</keyword>
<reference evidence="2 3" key="1">
    <citation type="submission" date="2015-05" db="EMBL/GenBank/DDBJ databases">
        <authorList>
            <person name="Tang B."/>
            <person name="Yu Y."/>
        </authorList>
    </citation>
    <scope>NUCLEOTIDE SEQUENCE [LARGE SCALE GENOMIC DNA]</scope>
    <source>
        <strain evidence="2 3">DSM 7029</strain>
    </source>
</reference>
<feature type="compositionally biased region" description="Pro residues" evidence="1">
    <location>
        <begin position="51"/>
        <end position="61"/>
    </location>
</feature>
<accession>A0A0G3BX29</accession>
<evidence type="ECO:0000313" key="2">
    <source>
        <dbReference type="EMBL" id="AKJ31921.1"/>
    </source>
</evidence>
<feature type="compositionally biased region" description="Polar residues" evidence="1">
    <location>
        <begin position="39"/>
        <end position="50"/>
    </location>
</feature>
<feature type="compositionally biased region" description="Pro residues" evidence="1">
    <location>
        <begin position="22"/>
        <end position="36"/>
    </location>
</feature>
<evidence type="ECO:0000256" key="1">
    <source>
        <dbReference type="SAM" id="MobiDB-lite"/>
    </source>
</evidence>
<dbReference type="Proteomes" id="UP000035352">
    <property type="component" value="Chromosome"/>
</dbReference>
<name>A0A0G3BX29_9BURK</name>
<organism evidence="2 3">
    <name type="scientific">Caldimonas brevitalea</name>
    <dbReference type="NCBI Taxonomy" id="413882"/>
    <lineage>
        <taxon>Bacteria</taxon>
        <taxon>Pseudomonadati</taxon>
        <taxon>Pseudomonadota</taxon>
        <taxon>Betaproteobacteria</taxon>
        <taxon>Burkholderiales</taxon>
        <taxon>Sphaerotilaceae</taxon>
        <taxon>Caldimonas</taxon>
    </lineage>
</organism>
<gene>
    <name evidence="2" type="ORF">AAW51_5230</name>
</gene>
<evidence type="ECO:0000313" key="3">
    <source>
        <dbReference type="Proteomes" id="UP000035352"/>
    </source>
</evidence>